<name>A0A9P4Q377_9PEZI</name>
<organism evidence="1 2">
    <name type="scientific">Polychaeton citri CBS 116435</name>
    <dbReference type="NCBI Taxonomy" id="1314669"/>
    <lineage>
        <taxon>Eukaryota</taxon>
        <taxon>Fungi</taxon>
        <taxon>Dikarya</taxon>
        <taxon>Ascomycota</taxon>
        <taxon>Pezizomycotina</taxon>
        <taxon>Dothideomycetes</taxon>
        <taxon>Dothideomycetidae</taxon>
        <taxon>Capnodiales</taxon>
        <taxon>Capnodiaceae</taxon>
        <taxon>Polychaeton</taxon>
    </lineage>
</organism>
<dbReference type="EMBL" id="MU003840">
    <property type="protein sequence ID" value="KAF2717621.1"/>
    <property type="molecule type" value="Genomic_DNA"/>
</dbReference>
<keyword evidence="2" id="KW-1185">Reference proteome</keyword>
<sequence>MKACPARQAVGGGLPLRLRLPQPIARSHLFATACDGPGHFETKTPCRIQRGSTVLCVPPRYCRPFRLMTIPRHIPPPTHPPTSNPGGHARICHMFTSSDDGSGWAWAGRRIPYLFAVVAMRLGQHMVNCDGNQNSCQAMPGQAGRGLGWVALRCAALRCVVLRALCNCTTSPSSPCHDSAQHHHACSVRNAQSKHTHASVTSRGRTCCWPTKAKLELDSSTVPCRSLWLSPLLVFLAPCKQ</sequence>
<accession>A0A9P4Q377</accession>
<evidence type="ECO:0000313" key="2">
    <source>
        <dbReference type="Proteomes" id="UP000799441"/>
    </source>
</evidence>
<proteinExistence type="predicted"/>
<dbReference type="Proteomes" id="UP000799441">
    <property type="component" value="Unassembled WGS sequence"/>
</dbReference>
<dbReference type="AlphaFoldDB" id="A0A9P4Q377"/>
<protein>
    <submittedName>
        <fullName evidence="1">Uncharacterized protein</fullName>
    </submittedName>
</protein>
<reference evidence="1" key="1">
    <citation type="journal article" date="2020" name="Stud. Mycol.">
        <title>101 Dothideomycetes genomes: a test case for predicting lifestyles and emergence of pathogens.</title>
        <authorList>
            <person name="Haridas S."/>
            <person name="Albert R."/>
            <person name="Binder M."/>
            <person name="Bloem J."/>
            <person name="Labutti K."/>
            <person name="Salamov A."/>
            <person name="Andreopoulos B."/>
            <person name="Baker S."/>
            <person name="Barry K."/>
            <person name="Bills G."/>
            <person name="Bluhm B."/>
            <person name="Cannon C."/>
            <person name="Castanera R."/>
            <person name="Culley D."/>
            <person name="Daum C."/>
            <person name="Ezra D."/>
            <person name="Gonzalez J."/>
            <person name="Henrissat B."/>
            <person name="Kuo A."/>
            <person name="Liang C."/>
            <person name="Lipzen A."/>
            <person name="Lutzoni F."/>
            <person name="Magnuson J."/>
            <person name="Mondo S."/>
            <person name="Nolan M."/>
            <person name="Ohm R."/>
            <person name="Pangilinan J."/>
            <person name="Park H.-J."/>
            <person name="Ramirez L."/>
            <person name="Alfaro M."/>
            <person name="Sun H."/>
            <person name="Tritt A."/>
            <person name="Yoshinaga Y."/>
            <person name="Zwiers L.-H."/>
            <person name="Turgeon B."/>
            <person name="Goodwin S."/>
            <person name="Spatafora J."/>
            <person name="Crous P."/>
            <person name="Grigoriev I."/>
        </authorList>
    </citation>
    <scope>NUCLEOTIDE SEQUENCE</scope>
    <source>
        <strain evidence="1">CBS 116435</strain>
    </source>
</reference>
<comment type="caution">
    <text evidence="1">The sequence shown here is derived from an EMBL/GenBank/DDBJ whole genome shotgun (WGS) entry which is preliminary data.</text>
</comment>
<evidence type="ECO:0000313" key="1">
    <source>
        <dbReference type="EMBL" id="KAF2717621.1"/>
    </source>
</evidence>
<gene>
    <name evidence="1" type="ORF">K431DRAFT_151854</name>
</gene>